<dbReference type="GO" id="GO:0005694">
    <property type="term" value="C:chromosome"/>
    <property type="evidence" value="ECO:0007669"/>
    <property type="project" value="TreeGrafter"/>
</dbReference>
<protein>
    <recommendedName>
        <fullName evidence="5">DNA 3'-5' helicase</fullName>
        <ecNumber evidence="5">5.6.2.4</ecNumber>
    </recommendedName>
</protein>
<dbReference type="Proteomes" id="UP000275078">
    <property type="component" value="Unassembled WGS sequence"/>
</dbReference>
<dbReference type="EMBL" id="ML119898">
    <property type="protein sequence ID" value="RPA71815.1"/>
    <property type="molecule type" value="Genomic_DNA"/>
</dbReference>
<feature type="compositionally biased region" description="Polar residues" evidence="6">
    <location>
        <begin position="722"/>
        <end position="733"/>
    </location>
</feature>
<feature type="region of interest" description="Disordered" evidence="6">
    <location>
        <begin position="550"/>
        <end position="588"/>
    </location>
</feature>
<feature type="compositionally biased region" description="Polar residues" evidence="6">
    <location>
        <begin position="997"/>
        <end position="1007"/>
    </location>
</feature>
<feature type="compositionally biased region" description="Low complexity" evidence="6">
    <location>
        <begin position="771"/>
        <end position="781"/>
    </location>
</feature>
<feature type="domain" description="Helicase C-terminal" evidence="7">
    <location>
        <begin position="47"/>
        <end position="218"/>
    </location>
</feature>
<name>A0A3N4HBM6_ASCIM</name>
<dbReference type="GO" id="GO:0003677">
    <property type="term" value="F:DNA binding"/>
    <property type="evidence" value="ECO:0007669"/>
    <property type="project" value="UniProtKB-KW"/>
</dbReference>
<evidence type="ECO:0000256" key="6">
    <source>
        <dbReference type="SAM" id="MobiDB-lite"/>
    </source>
</evidence>
<feature type="region of interest" description="Disordered" evidence="6">
    <location>
        <begin position="695"/>
        <end position="825"/>
    </location>
</feature>
<keyword evidence="2" id="KW-0238">DNA-binding</keyword>
<feature type="compositionally biased region" description="Basic and acidic residues" evidence="6">
    <location>
        <begin position="550"/>
        <end position="574"/>
    </location>
</feature>
<feature type="compositionally biased region" description="Low complexity" evidence="6">
    <location>
        <begin position="802"/>
        <end position="823"/>
    </location>
</feature>
<dbReference type="PROSITE" id="PS51194">
    <property type="entry name" value="HELICASE_CTER"/>
    <property type="match status" value="1"/>
</dbReference>
<evidence type="ECO:0000256" key="1">
    <source>
        <dbReference type="ARBA" id="ARBA00005446"/>
    </source>
</evidence>
<dbReference type="Gene3D" id="3.40.50.300">
    <property type="entry name" value="P-loop containing nucleotide triphosphate hydrolases"/>
    <property type="match status" value="1"/>
</dbReference>
<dbReference type="PANTHER" id="PTHR13710:SF105">
    <property type="entry name" value="ATP-DEPENDENT DNA HELICASE Q1"/>
    <property type="match status" value="1"/>
</dbReference>
<evidence type="ECO:0000256" key="5">
    <source>
        <dbReference type="ARBA" id="ARBA00034808"/>
    </source>
</evidence>
<accession>A0A3N4HBM6</accession>
<dbReference type="Pfam" id="PF00271">
    <property type="entry name" value="Helicase_C"/>
    <property type="match status" value="1"/>
</dbReference>
<dbReference type="GO" id="GO:0009378">
    <property type="term" value="F:four-way junction helicase activity"/>
    <property type="evidence" value="ECO:0007669"/>
    <property type="project" value="TreeGrafter"/>
</dbReference>
<keyword evidence="9" id="KW-1185">Reference proteome</keyword>
<feature type="compositionally biased region" description="Polar residues" evidence="6">
    <location>
        <begin position="967"/>
        <end position="977"/>
    </location>
</feature>
<dbReference type="InterPro" id="IPR001650">
    <property type="entry name" value="Helicase_C-like"/>
</dbReference>
<evidence type="ECO:0000313" key="9">
    <source>
        <dbReference type="Proteomes" id="UP000275078"/>
    </source>
</evidence>
<dbReference type="STRING" id="1160509.A0A3N4HBM6"/>
<dbReference type="EC" id="5.6.2.4" evidence="5"/>
<comment type="similarity">
    <text evidence="1">Belongs to the helicase family. RecQ subfamily.</text>
</comment>
<feature type="region of interest" description="Disordered" evidence="6">
    <location>
        <begin position="883"/>
        <end position="1067"/>
    </location>
</feature>
<dbReference type="OrthoDB" id="4776865at2759"/>
<evidence type="ECO:0000256" key="3">
    <source>
        <dbReference type="ARBA" id="ARBA00023235"/>
    </source>
</evidence>
<proteinExistence type="inferred from homology"/>
<keyword evidence="3" id="KW-0413">Isomerase</keyword>
<organism evidence="8 9">
    <name type="scientific">Ascobolus immersus RN42</name>
    <dbReference type="NCBI Taxonomy" id="1160509"/>
    <lineage>
        <taxon>Eukaryota</taxon>
        <taxon>Fungi</taxon>
        <taxon>Dikarya</taxon>
        <taxon>Ascomycota</taxon>
        <taxon>Pezizomycotina</taxon>
        <taxon>Pezizomycetes</taxon>
        <taxon>Pezizales</taxon>
        <taxon>Ascobolaceae</taxon>
        <taxon>Ascobolus</taxon>
    </lineage>
</organism>
<dbReference type="InterPro" id="IPR027417">
    <property type="entry name" value="P-loop_NTPase"/>
</dbReference>
<gene>
    <name evidence="8" type="ORF">BJ508DRAFT_335680</name>
</gene>
<evidence type="ECO:0000256" key="4">
    <source>
        <dbReference type="ARBA" id="ARBA00034617"/>
    </source>
</evidence>
<dbReference type="PANTHER" id="PTHR13710">
    <property type="entry name" value="DNA HELICASE RECQ FAMILY MEMBER"/>
    <property type="match status" value="1"/>
</dbReference>
<dbReference type="GO" id="GO:0000724">
    <property type="term" value="P:double-strand break repair via homologous recombination"/>
    <property type="evidence" value="ECO:0007669"/>
    <property type="project" value="TreeGrafter"/>
</dbReference>
<sequence>MKYLHRTLHLHTPTVLVKLPVFRKNVTYIAAALPSNGKGSDNSGLGDLSEFAFLFEDAQHPSEIKKTIIFVDSKAKAQSLANALRRKLVEKFRLRPGDVRDIILPYTAAYSDSDREEFMRLFECGECLILICTDAASLGINIDNIEVVIQHGVTKFLTIEDIVQRCGRVARSPKIDGLAIIYFPEAKCAPIDSAQSKLANDGIDFSLAASADTFEEVRGQLDILYQSVTEEHCPDEDLSITWFRKTTGCRSNILDVLLDDDHGVRVRDPSEVCFCDNCYFPVRTAVNRLTPPMVLADSETMGPPSVVPDRLRIKEREQLAETRAKEADKFKGFVQAAKNLKRAICIFPMDRSVRYLDTCASFQEGQDQAAHRIILSGPDGVRRKSCPDLYYEIGKPKIQELCTRIYREKKLGRLGFRSCDVMPEAQINVLVKRAGAGWECSTHGGIQTILGVKYHLSSSIIATYVDDIIHTLAATKEEFLKEKEVRAAKVRTDAYLKGLETKANNLRTREQQAREAEAAALRQLALEEEARHQREQAAIQLERELEAEAGRRAAEQLAEEQRRAEEELAEEQRRATAQLAEDQKRAAEAQIDRDWLKARLRTRDPDDALNSINRVKSTINPAQKEKLWAAIRRGPQGDQSRPEHPAANEQVDLDWLKARLQTRDPDDALNSIRKLQSSMSATQKDKLLAAMLRGPRRAEAQDQPETPSPTHGIPGHQLPAKQIQQPPTGNHAPSNIPLPPQPLATPIIPPLVSFPPSAIQTRQPPAPTQLPQPLTITNLTQHTLQTTSQGSTTKTPQKAAGTIRSSSTRATRTSQRSSSFRSVRGARRAALGTGYGQVIMDLRDGDEPQVDGPLLDSESYTQYKKQERFEKAHDQAYDSMIVSTKRKADSQACSIASSTKKKGRKRAKQTDTSSVTGDPQAEPPATPAKPKQRRKQAAATAPSSVTGDPQAEPPATPAKPKQRRKQSAATAPSSVTGDPQAEPPATPAKPKPRRKQSAATAPSSVTGDPQAEPPATPAKPRQRRKQTVVASTTLPVATPEEQLAATTDVGVGQSLAQAGGRKLRPRK</sequence>
<evidence type="ECO:0000259" key="7">
    <source>
        <dbReference type="PROSITE" id="PS51194"/>
    </source>
</evidence>
<dbReference type="GO" id="GO:0043138">
    <property type="term" value="F:3'-5' DNA helicase activity"/>
    <property type="evidence" value="ECO:0007669"/>
    <property type="project" value="UniProtKB-EC"/>
</dbReference>
<dbReference type="SUPFAM" id="SSF52540">
    <property type="entry name" value="P-loop containing nucleoside triphosphate hydrolases"/>
    <property type="match status" value="1"/>
</dbReference>
<feature type="compositionally biased region" description="Polar residues" evidence="6">
    <location>
        <begin position="782"/>
        <end position="796"/>
    </location>
</feature>
<comment type="catalytic activity">
    <reaction evidence="4">
        <text>Couples ATP hydrolysis with the unwinding of duplex DNA by translocating in the 3'-5' direction.</text>
        <dbReference type="EC" id="5.6.2.4"/>
    </reaction>
</comment>
<feature type="compositionally biased region" description="Pro residues" evidence="6">
    <location>
        <begin position="736"/>
        <end position="753"/>
    </location>
</feature>
<dbReference type="GO" id="GO:0005737">
    <property type="term" value="C:cytoplasm"/>
    <property type="evidence" value="ECO:0007669"/>
    <property type="project" value="TreeGrafter"/>
</dbReference>
<reference evidence="8 9" key="1">
    <citation type="journal article" date="2018" name="Nat. Ecol. Evol.">
        <title>Pezizomycetes genomes reveal the molecular basis of ectomycorrhizal truffle lifestyle.</title>
        <authorList>
            <person name="Murat C."/>
            <person name="Payen T."/>
            <person name="Noel B."/>
            <person name="Kuo A."/>
            <person name="Morin E."/>
            <person name="Chen J."/>
            <person name="Kohler A."/>
            <person name="Krizsan K."/>
            <person name="Balestrini R."/>
            <person name="Da Silva C."/>
            <person name="Montanini B."/>
            <person name="Hainaut M."/>
            <person name="Levati E."/>
            <person name="Barry K.W."/>
            <person name="Belfiori B."/>
            <person name="Cichocki N."/>
            <person name="Clum A."/>
            <person name="Dockter R.B."/>
            <person name="Fauchery L."/>
            <person name="Guy J."/>
            <person name="Iotti M."/>
            <person name="Le Tacon F."/>
            <person name="Lindquist E.A."/>
            <person name="Lipzen A."/>
            <person name="Malagnac F."/>
            <person name="Mello A."/>
            <person name="Molinier V."/>
            <person name="Miyauchi S."/>
            <person name="Poulain J."/>
            <person name="Riccioni C."/>
            <person name="Rubini A."/>
            <person name="Sitrit Y."/>
            <person name="Splivallo R."/>
            <person name="Traeger S."/>
            <person name="Wang M."/>
            <person name="Zifcakova L."/>
            <person name="Wipf D."/>
            <person name="Zambonelli A."/>
            <person name="Paolocci F."/>
            <person name="Nowrousian M."/>
            <person name="Ottonello S."/>
            <person name="Baldrian P."/>
            <person name="Spatafora J.W."/>
            <person name="Henrissat B."/>
            <person name="Nagy L.G."/>
            <person name="Aury J.M."/>
            <person name="Wincker P."/>
            <person name="Grigoriev I.V."/>
            <person name="Bonfante P."/>
            <person name="Martin F.M."/>
        </authorList>
    </citation>
    <scope>NUCLEOTIDE SEQUENCE [LARGE SCALE GENOMIC DNA]</scope>
    <source>
        <strain evidence="8 9">RN42</strain>
    </source>
</reference>
<dbReference type="SMART" id="SM00490">
    <property type="entry name" value="HELICc"/>
    <property type="match status" value="1"/>
</dbReference>
<dbReference type="AlphaFoldDB" id="A0A3N4HBM6"/>
<evidence type="ECO:0000313" key="8">
    <source>
        <dbReference type="EMBL" id="RPA71815.1"/>
    </source>
</evidence>
<evidence type="ECO:0000256" key="2">
    <source>
        <dbReference type="ARBA" id="ARBA00023125"/>
    </source>
</evidence>